<dbReference type="AlphaFoldDB" id="A0A3M7IT52"/>
<feature type="transmembrane region" description="Helical" evidence="4">
    <location>
        <begin position="50"/>
        <end position="70"/>
    </location>
</feature>
<dbReference type="PANTHER" id="PTHR33365:SF11">
    <property type="entry name" value="TAT PATHWAY SIGNAL SEQUENCE"/>
    <property type="match status" value="1"/>
</dbReference>
<dbReference type="GO" id="GO:0016491">
    <property type="term" value="F:oxidoreductase activity"/>
    <property type="evidence" value="ECO:0007669"/>
    <property type="project" value="UniProtKB-KW"/>
</dbReference>
<evidence type="ECO:0000313" key="5">
    <source>
        <dbReference type="EMBL" id="RMZ28647.1"/>
    </source>
</evidence>
<keyword evidence="2" id="KW-0560">Oxidoreductase</keyword>
<accession>A0A3M7IT52</accession>
<comment type="similarity">
    <text evidence="3">Belongs to the ustYa family.</text>
</comment>
<evidence type="ECO:0000256" key="1">
    <source>
        <dbReference type="ARBA" id="ARBA00004685"/>
    </source>
</evidence>
<reference evidence="5 6" key="1">
    <citation type="journal article" date="2018" name="BMC Genomics">
        <title>Genomic evidence for intraspecific hybridization in a clonal and extremely halotolerant yeast.</title>
        <authorList>
            <person name="Gostincar C."/>
            <person name="Stajich J.E."/>
            <person name="Zupancic J."/>
            <person name="Zalar P."/>
            <person name="Gunde-Cimerman N."/>
        </authorList>
    </citation>
    <scope>NUCLEOTIDE SEQUENCE [LARGE SCALE GENOMIC DNA]</scope>
    <source>
        <strain evidence="5 6">EXF-120</strain>
    </source>
</reference>
<evidence type="ECO:0000313" key="6">
    <source>
        <dbReference type="Proteomes" id="UP000281677"/>
    </source>
</evidence>
<dbReference type="GO" id="GO:0043386">
    <property type="term" value="P:mycotoxin biosynthetic process"/>
    <property type="evidence" value="ECO:0007669"/>
    <property type="project" value="InterPro"/>
</dbReference>
<dbReference type="Proteomes" id="UP000281677">
    <property type="component" value="Unassembled WGS sequence"/>
</dbReference>
<evidence type="ECO:0000256" key="3">
    <source>
        <dbReference type="ARBA" id="ARBA00035112"/>
    </source>
</evidence>
<dbReference type="OrthoDB" id="3687641at2759"/>
<evidence type="ECO:0008006" key="7">
    <source>
        <dbReference type="Google" id="ProtNLM"/>
    </source>
</evidence>
<name>A0A3M7IT52_HORWE</name>
<dbReference type="VEuPathDB" id="FungiDB:BTJ68_12601"/>
<dbReference type="EMBL" id="QWIT01000197">
    <property type="protein sequence ID" value="RMZ28647.1"/>
    <property type="molecule type" value="Genomic_DNA"/>
</dbReference>
<keyword evidence="4" id="KW-0472">Membrane</keyword>
<gene>
    <name evidence="5" type="ORF">D0859_07270</name>
</gene>
<evidence type="ECO:0000256" key="4">
    <source>
        <dbReference type="SAM" id="Phobius"/>
    </source>
</evidence>
<proteinExistence type="inferred from homology"/>
<dbReference type="Pfam" id="PF11807">
    <property type="entry name" value="UstYa"/>
    <property type="match status" value="1"/>
</dbReference>
<protein>
    <recommendedName>
        <fullName evidence="7">Tat pathway signal sequence</fullName>
    </recommendedName>
</protein>
<comment type="pathway">
    <text evidence="1">Mycotoxin biosynthesis.</text>
</comment>
<organism evidence="5 6">
    <name type="scientific">Hortaea werneckii</name>
    <name type="common">Black yeast</name>
    <name type="synonym">Cladosporium werneckii</name>
    <dbReference type="NCBI Taxonomy" id="91943"/>
    <lineage>
        <taxon>Eukaryota</taxon>
        <taxon>Fungi</taxon>
        <taxon>Dikarya</taxon>
        <taxon>Ascomycota</taxon>
        <taxon>Pezizomycotina</taxon>
        <taxon>Dothideomycetes</taxon>
        <taxon>Dothideomycetidae</taxon>
        <taxon>Mycosphaerellales</taxon>
        <taxon>Teratosphaeriaceae</taxon>
        <taxon>Hortaea</taxon>
    </lineage>
</organism>
<comment type="caution">
    <text evidence="5">The sequence shown here is derived from an EMBL/GenBank/DDBJ whole genome shotgun (WGS) entry which is preliminary data.</text>
</comment>
<keyword evidence="4" id="KW-1133">Transmembrane helix</keyword>
<keyword evidence="4" id="KW-0812">Transmembrane</keyword>
<sequence>MEHLRFLNWKLSRRSKDNAVEDEQLMSKESGELETQLRILYERQGKLRRWIIGLSILVGILALALLGAVGHSTRSPGGEQTVLSPVPRMPRTKVTFEEDKLFANGSNPKSDEAWATLTPQGDGFILLPNDTRQQWELEPGKPTKAGEVYDISVFHELHCLRHIRTHTFTLQALIGEDDPQKIYDLLLKPTEDHVFHCFDYIRQALMCAGDMTIEWPRVEADGSRFAVDGWGITHECKSWDAIMQYMQENSEIRTESGKALEWRLSSSRALRSLNPLNLTIAFQCTCAYTSAAKRVQPDRDPLKIPTLTITPYCLLRQASDAKRQE</sequence>
<evidence type="ECO:0000256" key="2">
    <source>
        <dbReference type="ARBA" id="ARBA00023002"/>
    </source>
</evidence>
<dbReference type="InterPro" id="IPR021765">
    <property type="entry name" value="UstYa-like"/>
</dbReference>
<dbReference type="PANTHER" id="PTHR33365">
    <property type="entry name" value="YALI0B05434P"/>
    <property type="match status" value="1"/>
</dbReference>